<proteinExistence type="predicted"/>
<reference evidence="3 4" key="1">
    <citation type="submission" date="2019-05" db="EMBL/GenBank/DDBJ databases">
        <title>Burkholderia sp. DHOD12, isolated from subtropical forest soil.</title>
        <authorList>
            <person name="Gao Z.-H."/>
            <person name="Qiu L.-H."/>
        </authorList>
    </citation>
    <scope>NUCLEOTIDE SEQUENCE [LARGE SCALE GENOMIC DNA]</scope>
    <source>
        <strain evidence="3 4">DHOD12</strain>
    </source>
</reference>
<protein>
    <submittedName>
        <fullName evidence="3">DUF1311 domain-containing protein</fullName>
    </submittedName>
</protein>
<dbReference type="AlphaFoldDB" id="A0A4P8ITL5"/>
<feature type="domain" description="Lysozyme inhibitor LprI-like N-terminal" evidence="2">
    <location>
        <begin position="168"/>
        <end position="225"/>
    </location>
</feature>
<name>A0A4P8ITL5_9BURK</name>
<dbReference type="OrthoDB" id="9091223at2"/>
<keyword evidence="1" id="KW-0732">Signal</keyword>
<feature type="signal peptide" evidence="1">
    <location>
        <begin position="1"/>
        <end position="30"/>
    </location>
</feature>
<dbReference type="Gene3D" id="1.20.1270.180">
    <property type="match status" value="2"/>
</dbReference>
<dbReference type="Proteomes" id="UP000298656">
    <property type="component" value="Chromosome 1"/>
</dbReference>
<organism evidence="3 4">
    <name type="scientific">Trinickia violacea</name>
    <dbReference type="NCBI Taxonomy" id="2571746"/>
    <lineage>
        <taxon>Bacteria</taxon>
        <taxon>Pseudomonadati</taxon>
        <taxon>Pseudomonadota</taxon>
        <taxon>Betaproteobacteria</taxon>
        <taxon>Burkholderiales</taxon>
        <taxon>Burkholderiaceae</taxon>
        <taxon>Trinickia</taxon>
    </lineage>
</organism>
<feature type="chain" id="PRO_5020496156" evidence="1">
    <location>
        <begin position="31"/>
        <end position="246"/>
    </location>
</feature>
<feature type="domain" description="Lysozyme inhibitor LprI-like N-terminal" evidence="2">
    <location>
        <begin position="45"/>
        <end position="141"/>
    </location>
</feature>
<dbReference type="KEGG" id="tvl:FAZ95_04985"/>
<dbReference type="InterPro" id="IPR009739">
    <property type="entry name" value="LprI-like_N"/>
</dbReference>
<dbReference type="EMBL" id="CP040077">
    <property type="protein sequence ID" value="QCP51651.1"/>
    <property type="molecule type" value="Genomic_DNA"/>
</dbReference>
<sequence length="246" mass="26803">MSPRFKRGLAGVLFAAAGLVGLMSAGTVHAEVAAADPIDTAMRQCAARADRSSTAGQVQCIEAANDAWQQAIDTAYQSVLVNAPTDKLRRGWQESQKRWVAWRKEEAYLLRAVFATTSGTAYAMSAANLRLQPVRDRALALRQTAAQYAQAARALQAGDAPPAAPRATRCADDAACVHANYDLNRYYRKLRERLPVRSRPALVRAERAWIAFRDATSPLISASDRTDLIGARIATIKRFSETVGND</sequence>
<evidence type="ECO:0000256" key="1">
    <source>
        <dbReference type="SAM" id="SignalP"/>
    </source>
</evidence>
<gene>
    <name evidence="3" type="ORF">FAZ95_04985</name>
</gene>
<evidence type="ECO:0000313" key="3">
    <source>
        <dbReference type="EMBL" id="QCP51651.1"/>
    </source>
</evidence>
<keyword evidence="4" id="KW-1185">Reference proteome</keyword>
<dbReference type="Pfam" id="PF07007">
    <property type="entry name" value="LprI"/>
    <property type="match status" value="2"/>
</dbReference>
<accession>A0A4P8ITL5</accession>
<evidence type="ECO:0000259" key="2">
    <source>
        <dbReference type="Pfam" id="PF07007"/>
    </source>
</evidence>
<evidence type="ECO:0000313" key="4">
    <source>
        <dbReference type="Proteomes" id="UP000298656"/>
    </source>
</evidence>